<dbReference type="Proteomes" id="UP000215086">
    <property type="component" value="Chromosome"/>
</dbReference>
<name>A0A286RHD6_9BACT</name>
<keyword evidence="3" id="KW-1185">Reference proteome</keyword>
<feature type="region of interest" description="Disordered" evidence="1">
    <location>
        <begin position="1"/>
        <end position="41"/>
    </location>
</feature>
<dbReference type="KEGG" id="ttf:THTE_2779"/>
<accession>A0A286RHD6</accession>
<evidence type="ECO:0000313" key="2">
    <source>
        <dbReference type="EMBL" id="ASV75381.1"/>
    </source>
</evidence>
<protein>
    <submittedName>
        <fullName evidence="2">Uncharacterized protein</fullName>
    </submittedName>
</protein>
<organism evidence="2 3">
    <name type="scientific">Thermogutta terrifontis</name>
    <dbReference type="NCBI Taxonomy" id="1331910"/>
    <lineage>
        <taxon>Bacteria</taxon>
        <taxon>Pseudomonadati</taxon>
        <taxon>Planctomycetota</taxon>
        <taxon>Planctomycetia</taxon>
        <taxon>Pirellulales</taxon>
        <taxon>Thermoguttaceae</taxon>
        <taxon>Thermogutta</taxon>
    </lineage>
</organism>
<proteinExistence type="predicted"/>
<sequence length="41" mass="4353">MAPSRLKGRSVTGRCQAVSRGSREAKGGRRTVPGDMIRLPG</sequence>
<gene>
    <name evidence="2" type="ORF">THTE_2779</name>
</gene>
<dbReference type="AlphaFoldDB" id="A0A286RHD6"/>
<evidence type="ECO:0000313" key="3">
    <source>
        <dbReference type="Proteomes" id="UP000215086"/>
    </source>
</evidence>
<evidence type="ECO:0000256" key="1">
    <source>
        <dbReference type="SAM" id="MobiDB-lite"/>
    </source>
</evidence>
<dbReference type="EMBL" id="CP018477">
    <property type="protein sequence ID" value="ASV75381.1"/>
    <property type="molecule type" value="Genomic_DNA"/>
</dbReference>
<reference evidence="2 3" key="1">
    <citation type="journal article" name="Front. Microbiol.">
        <title>Sugar Metabolism of the First Thermophilic Planctomycete Thermogutta terrifontis: Comparative Genomic and Transcriptomic Approaches.</title>
        <authorList>
            <person name="Elcheninov A.G."/>
            <person name="Menzel P."/>
            <person name="Gudbergsdottir S.R."/>
            <person name="Slesarev A.I."/>
            <person name="Kadnikov V.V."/>
            <person name="Krogh A."/>
            <person name="Bonch-Osmolovskaya E.A."/>
            <person name="Peng X."/>
            <person name="Kublanov I.V."/>
        </authorList>
    </citation>
    <scope>NUCLEOTIDE SEQUENCE [LARGE SCALE GENOMIC DNA]</scope>
    <source>
        <strain evidence="2 3">R1</strain>
    </source>
</reference>